<evidence type="ECO:0000313" key="6">
    <source>
        <dbReference type="EMBL" id="GAX20042.1"/>
    </source>
</evidence>
<comment type="caution">
    <text evidence="6">The sequence shown here is derived from an EMBL/GenBank/DDBJ whole genome shotgun (WGS) entry which is preliminary data.</text>
</comment>
<dbReference type="Gene3D" id="3.40.30.10">
    <property type="entry name" value="Glutaredoxin"/>
    <property type="match status" value="1"/>
</dbReference>
<dbReference type="AlphaFoldDB" id="A0A1Z5K1K4"/>
<dbReference type="Proteomes" id="UP000198406">
    <property type="component" value="Unassembled WGS sequence"/>
</dbReference>
<dbReference type="PROSITE" id="PS51355">
    <property type="entry name" value="GLUTATHIONE_PEROXID_3"/>
    <property type="match status" value="1"/>
</dbReference>
<dbReference type="PANTHER" id="PTHR11592:SF78">
    <property type="entry name" value="GLUTATHIONE PEROXIDASE"/>
    <property type="match status" value="1"/>
</dbReference>
<dbReference type="PANTHER" id="PTHR11592">
    <property type="entry name" value="GLUTATHIONE PEROXIDASE"/>
    <property type="match status" value="1"/>
</dbReference>
<name>A0A1Z5K1K4_FISSO</name>
<dbReference type="GO" id="GO:0004601">
    <property type="term" value="F:peroxidase activity"/>
    <property type="evidence" value="ECO:0007669"/>
    <property type="project" value="UniProtKB-KW"/>
</dbReference>
<organism evidence="6 7">
    <name type="scientific">Fistulifera solaris</name>
    <name type="common">Oleaginous diatom</name>
    <dbReference type="NCBI Taxonomy" id="1519565"/>
    <lineage>
        <taxon>Eukaryota</taxon>
        <taxon>Sar</taxon>
        <taxon>Stramenopiles</taxon>
        <taxon>Ochrophyta</taxon>
        <taxon>Bacillariophyta</taxon>
        <taxon>Bacillariophyceae</taxon>
        <taxon>Bacillariophycidae</taxon>
        <taxon>Naviculales</taxon>
        <taxon>Naviculaceae</taxon>
        <taxon>Fistulifera</taxon>
    </lineage>
</organism>
<dbReference type="PRINTS" id="PR01011">
    <property type="entry name" value="GLUTPROXDASE"/>
</dbReference>
<proteinExistence type="inferred from homology"/>
<dbReference type="EMBL" id="BDSP01000141">
    <property type="protein sequence ID" value="GAX20042.1"/>
    <property type="molecule type" value="Genomic_DNA"/>
</dbReference>
<dbReference type="InterPro" id="IPR036249">
    <property type="entry name" value="Thioredoxin-like_sf"/>
</dbReference>
<reference evidence="6 7" key="1">
    <citation type="journal article" date="2015" name="Plant Cell">
        <title>Oil accumulation by the oleaginous diatom Fistulifera solaris as revealed by the genome and transcriptome.</title>
        <authorList>
            <person name="Tanaka T."/>
            <person name="Maeda Y."/>
            <person name="Veluchamy A."/>
            <person name="Tanaka M."/>
            <person name="Abida H."/>
            <person name="Marechal E."/>
            <person name="Bowler C."/>
            <person name="Muto M."/>
            <person name="Sunaga Y."/>
            <person name="Tanaka M."/>
            <person name="Yoshino T."/>
            <person name="Taniguchi T."/>
            <person name="Fukuda Y."/>
            <person name="Nemoto M."/>
            <person name="Matsumoto M."/>
            <person name="Wong P.S."/>
            <person name="Aburatani S."/>
            <person name="Fujibuchi W."/>
        </authorList>
    </citation>
    <scope>NUCLEOTIDE SEQUENCE [LARGE SCALE GENOMIC DNA]</scope>
    <source>
        <strain evidence="6 7">JPCC DA0580</strain>
    </source>
</reference>
<accession>A0A1Z5K1K4</accession>
<gene>
    <name evidence="6" type="ORF">FisN_1Lu499</name>
</gene>
<evidence type="ECO:0000256" key="3">
    <source>
        <dbReference type="ARBA" id="ARBA00023002"/>
    </source>
</evidence>
<keyword evidence="7" id="KW-1185">Reference proteome</keyword>
<dbReference type="OrthoDB" id="446890at2759"/>
<evidence type="ECO:0000256" key="5">
    <source>
        <dbReference type="SAM" id="Phobius"/>
    </source>
</evidence>
<evidence type="ECO:0000256" key="4">
    <source>
        <dbReference type="RuleBase" id="RU000499"/>
    </source>
</evidence>
<dbReference type="InParanoid" id="A0A1Z5K1K4"/>
<dbReference type="GO" id="GO:0006979">
    <property type="term" value="P:response to oxidative stress"/>
    <property type="evidence" value="ECO:0007669"/>
    <property type="project" value="InterPro"/>
</dbReference>
<evidence type="ECO:0000256" key="1">
    <source>
        <dbReference type="ARBA" id="ARBA00006926"/>
    </source>
</evidence>
<dbReference type="SUPFAM" id="SSF52833">
    <property type="entry name" value="Thioredoxin-like"/>
    <property type="match status" value="1"/>
</dbReference>
<comment type="similarity">
    <text evidence="1 4">Belongs to the glutathione peroxidase family.</text>
</comment>
<protein>
    <recommendedName>
        <fullName evidence="4">Glutathione peroxidase</fullName>
    </recommendedName>
</protein>
<evidence type="ECO:0000313" key="7">
    <source>
        <dbReference type="Proteomes" id="UP000198406"/>
    </source>
</evidence>
<keyword evidence="3 4" id="KW-0560">Oxidoreductase</keyword>
<keyword evidence="5" id="KW-0812">Transmembrane</keyword>
<feature type="transmembrane region" description="Helical" evidence="5">
    <location>
        <begin position="32"/>
        <end position="52"/>
    </location>
</feature>
<keyword evidence="5" id="KW-0472">Membrane</keyword>
<keyword evidence="5" id="KW-1133">Transmembrane helix</keyword>
<evidence type="ECO:0000256" key="2">
    <source>
        <dbReference type="ARBA" id="ARBA00022559"/>
    </source>
</evidence>
<keyword evidence="2 4" id="KW-0575">Peroxidase</keyword>
<dbReference type="InterPro" id="IPR000889">
    <property type="entry name" value="Glutathione_peroxidase"/>
</dbReference>
<sequence>MLMWFPTISSSANDGEKGEKLLRERATRNKRLILTFLLSIGAIAVTLTAASVSSVDTFPRLRYRQGAGFHEPGLEARRVQADSLPPDSIYNLEVEDNQGHLVSLRQYAGNITLVVNTACKCGKTTVTFEQLIVLQAKYGKSGFSVLAFPSNDYHQELETNDEIDHFLKTTFPDINFPVFASSSLKLNPVFKALQKQLPEDQIEHNFFKYLVDREGMAIDLYPKQQNPLSLESAIEELLEEI</sequence>
<dbReference type="Pfam" id="PF00255">
    <property type="entry name" value="GSHPx"/>
    <property type="match status" value="1"/>
</dbReference>